<dbReference type="AlphaFoldDB" id="A0ABD1MAW6"/>
<accession>A0ABD1MAW6</accession>
<organism evidence="3 4">
    <name type="scientific">Flemingia macrophylla</name>
    <dbReference type="NCBI Taxonomy" id="520843"/>
    <lineage>
        <taxon>Eukaryota</taxon>
        <taxon>Viridiplantae</taxon>
        <taxon>Streptophyta</taxon>
        <taxon>Embryophyta</taxon>
        <taxon>Tracheophyta</taxon>
        <taxon>Spermatophyta</taxon>
        <taxon>Magnoliopsida</taxon>
        <taxon>eudicotyledons</taxon>
        <taxon>Gunneridae</taxon>
        <taxon>Pentapetalae</taxon>
        <taxon>rosids</taxon>
        <taxon>fabids</taxon>
        <taxon>Fabales</taxon>
        <taxon>Fabaceae</taxon>
        <taxon>Papilionoideae</taxon>
        <taxon>50 kb inversion clade</taxon>
        <taxon>NPAAA clade</taxon>
        <taxon>indigoferoid/millettioid clade</taxon>
        <taxon>Phaseoleae</taxon>
        <taxon>Flemingia</taxon>
    </lineage>
</organism>
<feature type="region of interest" description="Disordered" evidence="1">
    <location>
        <begin position="44"/>
        <end position="84"/>
    </location>
</feature>
<protein>
    <submittedName>
        <fullName evidence="3">Uncharacterized protein</fullName>
    </submittedName>
</protein>
<feature type="transmembrane region" description="Helical" evidence="2">
    <location>
        <begin position="193"/>
        <end position="209"/>
    </location>
</feature>
<comment type="caution">
    <text evidence="3">The sequence shown here is derived from an EMBL/GenBank/DDBJ whole genome shotgun (WGS) entry which is preliminary data.</text>
</comment>
<keyword evidence="4" id="KW-1185">Reference proteome</keyword>
<dbReference type="Proteomes" id="UP001603857">
    <property type="component" value="Unassembled WGS sequence"/>
</dbReference>
<name>A0ABD1MAW6_9FABA</name>
<gene>
    <name evidence="3" type="ORF">Fmac_014118</name>
</gene>
<evidence type="ECO:0000313" key="3">
    <source>
        <dbReference type="EMBL" id="KAL2332905.1"/>
    </source>
</evidence>
<dbReference type="EMBL" id="JBGMDY010000005">
    <property type="protein sequence ID" value="KAL2332905.1"/>
    <property type="molecule type" value="Genomic_DNA"/>
</dbReference>
<dbReference type="InterPro" id="IPR053258">
    <property type="entry name" value="Ca-permeable_cation_channel"/>
</dbReference>
<feature type="transmembrane region" description="Helical" evidence="2">
    <location>
        <begin position="221"/>
        <end position="239"/>
    </location>
</feature>
<feature type="transmembrane region" description="Helical" evidence="2">
    <location>
        <begin position="275"/>
        <end position="294"/>
    </location>
</feature>
<reference evidence="3 4" key="1">
    <citation type="submission" date="2024-08" db="EMBL/GenBank/DDBJ databases">
        <title>Insights into the chromosomal genome structure of Flemingia macrophylla.</title>
        <authorList>
            <person name="Ding Y."/>
            <person name="Zhao Y."/>
            <person name="Bi W."/>
            <person name="Wu M."/>
            <person name="Zhao G."/>
            <person name="Gong Y."/>
            <person name="Li W."/>
            <person name="Zhang P."/>
        </authorList>
    </citation>
    <scope>NUCLEOTIDE SEQUENCE [LARGE SCALE GENOMIC DNA]</scope>
    <source>
        <strain evidence="3">DYQJB</strain>
        <tissue evidence="3">Leaf</tissue>
    </source>
</reference>
<sequence length="320" mass="36280">MSKSKSFSFTHRLLPRATFPIVFSLAPPSSSHLRARLLPRATSSHSAALSPPLPIVPRRASSPHSTELEPSTLARSRSRLLPPPCRARNHSSFLPRSRSHSSFFVNELELKDIQVLVLMKLLQLVMKEQQTPARQQKKGKDRRKQLPRFALNSGRRESYLHQIAAANKITFSSCPFVPFPVKHNAKMNNHNKAYTILIALMLTLIGIKYEGSINNPFQRSTPSTVLFLTSMFCHVLATASTPLSQLNLPIIVFTFHMSGILACQTLLWILVSELLWWYMINVLLLLVASFCFNYDHLTRLIRGTPQMPNPQPQEPHMMQV</sequence>
<keyword evidence="2" id="KW-0472">Membrane</keyword>
<keyword evidence="2" id="KW-1133">Transmembrane helix</keyword>
<dbReference type="PANTHER" id="PTHR34115:SF17">
    <property type="entry name" value="PROTEIN, PUTATIVE-RELATED"/>
    <property type="match status" value="1"/>
</dbReference>
<proteinExistence type="predicted"/>
<keyword evidence="2" id="KW-0812">Transmembrane</keyword>
<evidence type="ECO:0000256" key="2">
    <source>
        <dbReference type="SAM" id="Phobius"/>
    </source>
</evidence>
<dbReference type="PANTHER" id="PTHR34115">
    <property type="entry name" value="PROTEIN, PUTATIVE-RELATED"/>
    <property type="match status" value="1"/>
</dbReference>
<evidence type="ECO:0000256" key="1">
    <source>
        <dbReference type="SAM" id="MobiDB-lite"/>
    </source>
</evidence>
<feature type="transmembrane region" description="Helical" evidence="2">
    <location>
        <begin position="246"/>
        <end position="269"/>
    </location>
</feature>
<evidence type="ECO:0000313" key="4">
    <source>
        <dbReference type="Proteomes" id="UP001603857"/>
    </source>
</evidence>